<sequence>MKTNVSLLICLVSMLLLSCKNEKKEQFIAEIPHHTKLISNKEETLKLWKKAIHEGDFKAYGEISNAYLLHSQMYELYYYALIMANKYKCPQAYYHLFMIMNDQVTIDGLSLYSNDEATKNMALYYLLKSKELGYTQAQFEIDEVFGKNKPIPASSYYLKEVPK</sequence>
<dbReference type="OrthoDB" id="707842at2"/>
<dbReference type="InterPro" id="IPR011990">
    <property type="entry name" value="TPR-like_helical_dom_sf"/>
</dbReference>
<dbReference type="AlphaFoldDB" id="A0A1H0AU94"/>
<protein>
    <recommendedName>
        <fullName evidence="3">Sel1 repeat family protein</fullName>
    </recommendedName>
</protein>
<accession>A0A1H0AU94</accession>
<dbReference type="Gene3D" id="1.25.40.10">
    <property type="entry name" value="Tetratricopeptide repeat domain"/>
    <property type="match status" value="1"/>
</dbReference>
<organism evidence="1 2">
    <name type="scientific">Pedobacter steynii</name>
    <dbReference type="NCBI Taxonomy" id="430522"/>
    <lineage>
        <taxon>Bacteria</taxon>
        <taxon>Pseudomonadati</taxon>
        <taxon>Bacteroidota</taxon>
        <taxon>Sphingobacteriia</taxon>
        <taxon>Sphingobacteriales</taxon>
        <taxon>Sphingobacteriaceae</taxon>
        <taxon>Pedobacter</taxon>
    </lineage>
</organism>
<reference evidence="2" key="1">
    <citation type="submission" date="2016-10" db="EMBL/GenBank/DDBJ databases">
        <authorList>
            <person name="Varghese N."/>
            <person name="Submissions S."/>
        </authorList>
    </citation>
    <scope>NUCLEOTIDE SEQUENCE [LARGE SCALE GENOMIC DNA]</scope>
    <source>
        <strain evidence="2">DSM 19110</strain>
    </source>
</reference>
<dbReference type="Proteomes" id="UP000183200">
    <property type="component" value="Unassembled WGS sequence"/>
</dbReference>
<proteinExistence type="predicted"/>
<evidence type="ECO:0008006" key="3">
    <source>
        <dbReference type="Google" id="ProtNLM"/>
    </source>
</evidence>
<keyword evidence="2" id="KW-1185">Reference proteome</keyword>
<gene>
    <name evidence="1" type="ORF">SAMN05421820_107203</name>
</gene>
<evidence type="ECO:0000313" key="1">
    <source>
        <dbReference type="EMBL" id="SDN36954.1"/>
    </source>
</evidence>
<name>A0A1H0AU94_9SPHI</name>
<dbReference type="EMBL" id="FNGY01000007">
    <property type="protein sequence ID" value="SDN36954.1"/>
    <property type="molecule type" value="Genomic_DNA"/>
</dbReference>
<evidence type="ECO:0000313" key="2">
    <source>
        <dbReference type="Proteomes" id="UP000183200"/>
    </source>
</evidence>
<dbReference type="PROSITE" id="PS51257">
    <property type="entry name" value="PROKAR_LIPOPROTEIN"/>
    <property type="match status" value="1"/>
</dbReference>
<dbReference type="RefSeq" id="WP_143010504.1">
    <property type="nucleotide sequence ID" value="NZ_FNGY01000007.1"/>
</dbReference>